<dbReference type="GO" id="GO:0071456">
    <property type="term" value="P:cellular response to hypoxia"/>
    <property type="evidence" value="ECO:0007669"/>
    <property type="project" value="TreeGrafter"/>
</dbReference>
<dbReference type="Pfam" id="PF14598">
    <property type="entry name" value="PAS_11"/>
    <property type="match status" value="1"/>
</dbReference>
<keyword evidence="4" id="KW-0539">Nucleus</keyword>
<comment type="subcellular location">
    <subcellularLocation>
        <location evidence="1">Nucleus</location>
    </subcellularLocation>
</comment>
<evidence type="ECO:0000259" key="6">
    <source>
        <dbReference type="PROSITE" id="PS50112"/>
    </source>
</evidence>
<evidence type="ECO:0000256" key="4">
    <source>
        <dbReference type="ARBA" id="ARBA00023242"/>
    </source>
</evidence>
<dbReference type="PANTHER" id="PTHR23043:SF17">
    <property type="entry name" value="PROTEIN SIMILAR"/>
    <property type="match status" value="1"/>
</dbReference>
<keyword evidence="2" id="KW-0805">Transcription regulation</keyword>
<dbReference type="InterPro" id="IPR035965">
    <property type="entry name" value="PAS-like_dom_sf"/>
</dbReference>
<dbReference type="AlphaFoldDB" id="A0A183IDV8"/>
<dbReference type="OrthoDB" id="6021714at2759"/>
<reference evidence="7 8" key="2">
    <citation type="submission" date="2018-11" db="EMBL/GenBank/DDBJ databases">
        <authorList>
            <consortium name="Pathogen Informatics"/>
        </authorList>
    </citation>
    <scope>NUCLEOTIDE SEQUENCE [LARGE SCALE GENOMIC DNA]</scope>
</reference>
<evidence type="ECO:0000256" key="5">
    <source>
        <dbReference type="SAM" id="MobiDB-lite"/>
    </source>
</evidence>
<gene>
    <name evidence="7" type="ORF">SBAD_LOCUS1802</name>
</gene>
<dbReference type="GO" id="GO:0000981">
    <property type="term" value="F:DNA-binding transcription factor activity, RNA polymerase II-specific"/>
    <property type="evidence" value="ECO:0007669"/>
    <property type="project" value="TreeGrafter"/>
</dbReference>
<organism evidence="9">
    <name type="scientific">Soboliphyme baturini</name>
    <dbReference type="NCBI Taxonomy" id="241478"/>
    <lineage>
        <taxon>Eukaryota</taxon>
        <taxon>Metazoa</taxon>
        <taxon>Ecdysozoa</taxon>
        <taxon>Nematoda</taxon>
        <taxon>Enoplea</taxon>
        <taxon>Dorylaimia</taxon>
        <taxon>Dioctophymatida</taxon>
        <taxon>Dioctophymatoidea</taxon>
        <taxon>Soboliphymatidae</taxon>
        <taxon>Soboliphyme</taxon>
    </lineage>
</organism>
<dbReference type="WBParaSite" id="SBAD_0000189001-mRNA-1">
    <property type="protein sequence ID" value="SBAD_0000189001-mRNA-1"/>
    <property type="gene ID" value="SBAD_0000189001"/>
</dbReference>
<dbReference type="PANTHER" id="PTHR23043">
    <property type="entry name" value="HYPOXIA-INDUCIBLE FACTOR 1 ALPHA"/>
    <property type="match status" value="1"/>
</dbReference>
<reference evidence="9" key="1">
    <citation type="submission" date="2016-06" db="UniProtKB">
        <authorList>
            <consortium name="WormBaseParasite"/>
        </authorList>
    </citation>
    <scope>IDENTIFICATION</scope>
</reference>
<dbReference type="PROSITE" id="PS50112">
    <property type="entry name" value="PAS"/>
    <property type="match status" value="1"/>
</dbReference>
<evidence type="ECO:0000256" key="2">
    <source>
        <dbReference type="ARBA" id="ARBA00023015"/>
    </source>
</evidence>
<feature type="compositionally biased region" description="Polar residues" evidence="5">
    <location>
        <begin position="47"/>
        <end position="62"/>
    </location>
</feature>
<dbReference type="EMBL" id="UZAM01006958">
    <property type="protein sequence ID" value="VDO95543.1"/>
    <property type="molecule type" value="Genomic_DNA"/>
</dbReference>
<evidence type="ECO:0000313" key="7">
    <source>
        <dbReference type="EMBL" id="VDO95543.1"/>
    </source>
</evidence>
<keyword evidence="8" id="KW-1185">Reference proteome</keyword>
<feature type="region of interest" description="Disordered" evidence="5">
    <location>
        <begin position="23"/>
        <end position="62"/>
    </location>
</feature>
<dbReference type="Proteomes" id="UP000270296">
    <property type="component" value="Unassembled WGS sequence"/>
</dbReference>
<protein>
    <submittedName>
        <fullName evidence="9">PAS domain-containing protein</fullName>
    </submittedName>
</protein>
<dbReference type="SUPFAM" id="SSF55785">
    <property type="entry name" value="PYP-like sensor domain (PAS domain)"/>
    <property type="match status" value="1"/>
</dbReference>
<keyword evidence="3" id="KW-0804">Transcription</keyword>
<evidence type="ECO:0000313" key="8">
    <source>
        <dbReference type="Proteomes" id="UP000270296"/>
    </source>
</evidence>
<proteinExistence type="predicted"/>
<dbReference type="InterPro" id="IPR000014">
    <property type="entry name" value="PAS"/>
</dbReference>
<dbReference type="GO" id="GO:0010557">
    <property type="term" value="P:positive regulation of macromolecule biosynthetic process"/>
    <property type="evidence" value="ECO:0007669"/>
    <property type="project" value="UniProtKB-ARBA"/>
</dbReference>
<evidence type="ECO:0000256" key="1">
    <source>
        <dbReference type="ARBA" id="ARBA00004123"/>
    </source>
</evidence>
<dbReference type="Gene3D" id="3.30.450.20">
    <property type="entry name" value="PAS domain"/>
    <property type="match status" value="1"/>
</dbReference>
<feature type="domain" description="PAS" evidence="6">
    <location>
        <begin position="388"/>
        <end position="431"/>
    </location>
</feature>
<accession>A0A183IDV8</accession>
<sequence length="884" mass="97808">MSRCGRSYTLAIASLIAEHRHVENSTASGRPQGLEAFESTTEDESSIDWQTRPRSPQTTSRLFTDCPVPGGTLRSEATAAAAAAATASPILTRHTVVRRIYFKRLIVRADDDARHATGLMPMPMPMPMPVLVLVPMPGSELSSPAVVGGGHAGGSCYGIGWFVDCRPFIDSRFPRLRGKIQDLRSRLRADPRSDEPFLSSNSTVSDELRLVFPAVSVNVQKRNTSKQKTAATPATAYFSEMSLADCLDGFVAIVDSTSLIIYISFGVSRILDYLHPSDVPELLKLLQPSAGEASDDMPALLRMKSVLTPRGRNLNLKSALYKTICFTFKDASLCFTSSNESTSLCSALIEREAEEDSEKCSRDRSCQQGVYFFVHGSPVLQCSNQDSIGASLAKYLGYDQKLLTGSSLFTMIHPEDIRSFASSMKEMYNKGQSRTGYYRLLSRTGEVLWVMTEANVIAQSSRGLRNQYVVCWHHMISTLSCQNFMVSSPGELLVNSSAARLWRTDKVLGHALTDSGVDFTNKVLSLDAMQPATLKPIQSCTYECEKSGTVDALLETDISCSCYGCPSAKVVAEEPSLTAEKQDKILTSELNLPQSVQNKDRNSMLRPSDQLIDLNFLMPFVKYKDLVLLNSNNVETSFDCQPLFSELLDNDMAEGDEEEKSYEAGRSWLSVKQGIDCSIKNLKRHPWLNCPLEPVSPLPLPEDEVEDCGAVLNSEPPFSSSRYILCEKIFNRFNNVSYSSFFTDTKDVSLPYHCPSDCLLDYASFGDDQDSSYSTENLVQQDGPPELISLEMADQLESSICHYDPSPSSSSAKATAIKGEVWKRTDTNLSPTLNPLQPCYYSGQGETTIDEGLGEEWRKPFRNVSLYVKNPQEFRSNLIKEAPL</sequence>
<evidence type="ECO:0000256" key="3">
    <source>
        <dbReference type="ARBA" id="ARBA00023163"/>
    </source>
</evidence>
<dbReference type="GO" id="GO:0005634">
    <property type="term" value="C:nucleus"/>
    <property type="evidence" value="ECO:0007669"/>
    <property type="project" value="UniProtKB-SubCell"/>
</dbReference>
<evidence type="ECO:0000313" key="9">
    <source>
        <dbReference type="WBParaSite" id="SBAD_0000189001-mRNA-1"/>
    </source>
</evidence>
<dbReference type="GO" id="GO:0000977">
    <property type="term" value="F:RNA polymerase II transcription regulatory region sequence-specific DNA binding"/>
    <property type="evidence" value="ECO:0007669"/>
    <property type="project" value="TreeGrafter"/>
</dbReference>
<name>A0A183IDV8_9BILA</name>
<dbReference type="CDD" id="cd00130">
    <property type="entry name" value="PAS"/>
    <property type="match status" value="1"/>
</dbReference>